<proteinExistence type="predicted"/>
<organism evidence="1 2">
    <name type="scientific">Tolypothrix tenuis PCC 7101</name>
    <dbReference type="NCBI Taxonomy" id="231146"/>
    <lineage>
        <taxon>Bacteria</taxon>
        <taxon>Bacillati</taxon>
        <taxon>Cyanobacteriota</taxon>
        <taxon>Cyanophyceae</taxon>
        <taxon>Nostocales</taxon>
        <taxon>Tolypothrichaceae</taxon>
        <taxon>Tolypothrix</taxon>
    </lineage>
</organism>
<dbReference type="KEGG" id="ttq:NIES37_57970"/>
<accession>A0A1Z4N7X7</accession>
<dbReference type="AlphaFoldDB" id="A0A1Z4N7X7"/>
<protein>
    <submittedName>
        <fullName evidence="1">Uncharacterized protein</fullName>
    </submittedName>
</protein>
<evidence type="ECO:0000313" key="2">
    <source>
        <dbReference type="Proteomes" id="UP000218785"/>
    </source>
</evidence>
<sequence length="170" mass="19061">MLWPLPRSRGQVIMDLEAQIQLLIDNAPHDGITPQLVTAIAPALKAIAHQLSHSQYYILQSVESEWVLTTLSNRANPRLEKRVIYAFPTLKDASLASSAGIEEQVIATEIPVTHILFQLVALETVDSIVFFETSDMSTNAVEVRRSDLQNRIQQQLQKKRSPRQVPPDIA</sequence>
<evidence type="ECO:0000313" key="1">
    <source>
        <dbReference type="EMBL" id="BAZ01791.1"/>
    </source>
</evidence>
<name>A0A1Z4N7X7_9CYAN</name>
<reference evidence="1 2" key="1">
    <citation type="submission" date="2017-06" db="EMBL/GenBank/DDBJ databases">
        <title>Genome sequencing of cyanobaciteial culture collection at National Institute for Environmental Studies (NIES).</title>
        <authorList>
            <person name="Hirose Y."/>
            <person name="Shimura Y."/>
            <person name="Fujisawa T."/>
            <person name="Nakamura Y."/>
            <person name="Kawachi M."/>
        </authorList>
    </citation>
    <scope>NUCLEOTIDE SEQUENCE [LARGE SCALE GENOMIC DNA]</scope>
    <source>
        <strain evidence="1 2">NIES-37</strain>
    </source>
</reference>
<dbReference type="Proteomes" id="UP000218785">
    <property type="component" value="Chromosome"/>
</dbReference>
<gene>
    <name evidence="1" type="ORF">NIES37_57970</name>
</gene>
<dbReference type="EMBL" id="AP018248">
    <property type="protein sequence ID" value="BAZ01791.1"/>
    <property type="molecule type" value="Genomic_DNA"/>
</dbReference>
<keyword evidence="2" id="KW-1185">Reference proteome</keyword>